<name>A0A1G2I786_9BACT</name>
<evidence type="ECO:0000256" key="1">
    <source>
        <dbReference type="SAM" id="Phobius"/>
    </source>
</evidence>
<reference evidence="2 3" key="1">
    <citation type="journal article" date="2016" name="Nat. Commun.">
        <title>Thousands of microbial genomes shed light on interconnected biogeochemical processes in an aquifer system.</title>
        <authorList>
            <person name="Anantharaman K."/>
            <person name="Brown C.T."/>
            <person name="Hug L.A."/>
            <person name="Sharon I."/>
            <person name="Castelle C.J."/>
            <person name="Probst A.J."/>
            <person name="Thomas B.C."/>
            <person name="Singh A."/>
            <person name="Wilkins M.J."/>
            <person name="Karaoz U."/>
            <person name="Brodie E.L."/>
            <person name="Williams K.H."/>
            <person name="Hubbard S.S."/>
            <person name="Banfield J.F."/>
        </authorList>
    </citation>
    <scope>NUCLEOTIDE SEQUENCE [LARGE SCALE GENOMIC DNA]</scope>
</reference>
<dbReference type="Proteomes" id="UP000176308">
    <property type="component" value="Unassembled WGS sequence"/>
</dbReference>
<organism evidence="2 3">
    <name type="scientific">Candidatus Staskawiczbacteria bacterium RIFCSPLOWO2_01_FULL_33_9</name>
    <dbReference type="NCBI Taxonomy" id="1802211"/>
    <lineage>
        <taxon>Bacteria</taxon>
        <taxon>Candidatus Staskawicziibacteriota</taxon>
    </lineage>
</organism>
<gene>
    <name evidence="2" type="ORF">A2904_00665</name>
</gene>
<keyword evidence="1" id="KW-0472">Membrane</keyword>
<protein>
    <submittedName>
        <fullName evidence="2">Uncharacterized protein</fullName>
    </submittedName>
</protein>
<dbReference type="EMBL" id="MHOX01000032">
    <property type="protein sequence ID" value="OGZ70220.1"/>
    <property type="molecule type" value="Genomic_DNA"/>
</dbReference>
<keyword evidence="1" id="KW-1133">Transmembrane helix</keyword>
<accession>A0A1G2I786</accession>
<keyword evidence="1" id="KW-0812">Transmembrane</keyword>
<comment type="caution">
    <text evidence="2">The sequence shown here is derived from an EMBL/GenBank/DDBJ whole genome shotgun (WGS) entry which is preliminary data.</text>
</comment>
<evidence type="ECO:0000313" key="3">
    <source>
        <dbReference type="Proteomes" id="UP000176308"/>
    </source>
</evidence>
<feature type="transmembrane region" description="Helical" evidence="1">
    <location>
        <begin position="6"/>
        <end position="26"/>
    </location>
</feature>
<sequence length="157" mass="17399">MEKNNLKIWGLIVVALVIIATVIFFVSQNKQIVVTEVNDSATTEPAESVQDSDQAAGITIDASPISYANALVKYADRRIQLDKDCRAYPSNVTYKDNTGIMIDNRSPKTRTVIVGTTFTIKPYGFKIVILPDIYLKSRTILVDCDQSQNVATILVQE</sequence>
<proteinExistence type="predicted"/>
<evidence type="ECO:0000313" key="2">
    <source>
        <dbReference type="EMBL" id="OGZ70220.1"/>
    </source>
</evidence>
<dbReference type="AlphaFoldDB" id="A0A1G2I786"/>